<keyword evidence="4" id="KW-0418">Kinase</keyword>
<dbReference type="InterPro" id="IPR011009">
    <property type="entry name" value="Kinase-like_dom_sf"/>
</dbReference>
<dbReference type="InterPro" id="IPR050117">
    <property type="entry name" value="MAPK"/>
</dbReference>
<dbReference type="InterPro" id="IPR008271">
    <property type="entry name" value="Ser/Thr_kinase_AS"/>
</dbReference>
<sequence length="361" mass="41494">MQRYKILGKKGEGTFSEVLKVQEISTKRHMAIKCMKKRFDSKDQVNRLREIQAVRRLQPHPNIVSLIEVMYDKSTGRLALVMELMDMNLYELIRGQQQLNEDCVMSFMYQLLKALDHAHRGGVFHRDVKPENLLVNADGTLKIADFGSCRGINVKPPLTEYVSTRWYRAPECLLTNGYYTYKMDLWSAGCVFFEMMALCPLFPGSNEIDQLHKIHYVLGTPTPETRNRIAKHCNYSSAHFPERRGVGLEPLLPGAPRDALDLLGRLLTYNDRERPTAKEALRHPYFKKLREKEKAGRQQIEENRREDVNTSVEALLPVLGTPASSMMERVSQRNHQNYTEEGGQHVGSLENYARSVSLPKL</sequence>
<keyword evidence="3" id="KW-0547">Nucleotide-binding</keyword>
<dbReference type="GO" id="GO:0005524">
    <property type="term" value="F:ATP binding"/>
    <property type="evidence" value="ECO:0007669"/>
    <property type="project" value="UniProtKB-KW"/>
</dbReference>
<accession>G0U2S3</accession>
<evidence type="ECO:0000256" key="1">
    <source>
        <dbReference type="ARBA" id="ARBA00022527"/>
    </source>
</evidence>
<dbReference type="SMART" id="SM00220">
    <property type="entry name" value="S_TKc"/>
    <property type="match status" value="1"/>
</dbReference>
<evidence type="ECO:0000259" key="7">
    <source>
        <dbReference type="PROSITE" id="PS50011"/>
    </source>
</evidence>
<dbReference type="FunFam" id="3.30.200.20:FF:000271">
    <property type="entry name" value="MAPK/MAK/MRK overlapping kinase"/>
    <property type="match status" value="1"/>
</dbReference>
<gene>
    <name evidence="8" type="ORF">TVY486_0903980</name>
</gene>
<keyword evidence="1" id="KW-0723">Serine/threonine-protein kinase</keyword>
<evidence type="ECO:0000313" key="8">
    <source>
        <dbReference type="EMBL" id="CCC50577.1"/>
    </source>
</evidence>
<dbReference type="InterPro" id="IPR000719">
    <property type="entry name" value="Prot_kinase_dom"/>
</dbReference>
<feature type="region of interest" description="Disordered" evidence="6">
    <location>
        <begin position="339"/>
        <end position="361"/>
    </location>
</feature>
<keyword evidence="5" id="KW-0067">ATP-binding</keyword>
<dbReference type="Pfam" id="PF00069">
    <property type="entry name" value="Pkinase"/>
    <property type="match status" value="1"/>
</dbReference>
<evidence type="ECO:0000256" key="4">
    <source>
        <dbReference type="ARBA" id="ARBA00022777"/>
    </source>
</evidence>
<evidence type="ECO:0000256" key="5">
    <source>
        <dbReference type="ARBA" id="ARBA00022840"/>
    </source>
</evidence>
<dbReference type="CDD" id="cd07831">
    <property type="entry name" value="STKc_MOK"/>
    <property type="match status" value="1"/>
</dbReference>
<evidence type="ECO:0000256" key="2">
    <source>
        <dbReference type="ARBA" id="ARBA00022679"/>
    </source>
</evidence>
<organism evidence="8">
    <name type="scientific">Trypanosoma vivax (strain Y486)</name>
    <dbReference type="NCBI Taxonomy" id="1055687"/>
    <lineage>
        <taxon>Eukaryota</taxon>
        <taxon>Discoba</taxon>
        <taxon>Euglenozoa</taxon>
        <taxon>Kinetoplastea</taxon>
        <taxon>Metakinetoplastina</taxon>
        <taxon>Trypanosomatida</taxon>
        <taxon>Trypanosomatidae</taxon>
        <taxon>Trypanosoma</taxon>
        <taxon>Duttonella</taxon>
    </lineage>
</organism>
<reference evidence="8" key="1">
    <citation type="journal article" date="2012" name="Proc. Natl. Acad. Sci. U.S.A.">
        <title>Antigenic diversity is generated by distinct evolutionary mechanisms in African trypanosome species.</title>
        <authorList>
            <person name="Jackson A.P."/>
            <person name="Berry A."/>
            <person name="Aslett M."/>
            <person name="Allison H.C."/>
            <person name="Burton P."/>
            <person name="Vavrova-Anderson J."/>
            <person name="Brown R."/>
            <person name="Browne H."/>
            <person name="Corton N."/>
            <person name="Hauser H."/>
            <person name="Gamble J."/>
            <person name="Gilderthorp R."/>
            <person name="Marcello L."/>
            <person name="McQuillan J."/>
            <person name="Otto T.D."/>
            <person name="Quail M.A."/>
            <person name="Sanders M.J."/>
            <person name="van Tonder A."/>
            <person name="Ginger M.L."/>
            <person name="Field M.C."/>
            <person name="Barry J.D."/>
            <person name="Hertz-Fowler C."/>
            <person name="Berriman M."/>
        </authorList>
    </citation>
    <scope>NUCLEOTIDE SEQUENCE</scope>
    <source>
        <strain evidence="8">Y486</strain>
    </source>
</reference>
<dbReference type="EMBL" id="HE573025">
    <property type="protein sequence ID" value="CCC50577.1"/>
    <property type="molecule type" value="Genomic_DNA"/>
</dbReference>
<dbReference type="Gene3D" id="3.30.200.20">
    <property type="entry name" value="Phosphorylase Kinase, domain 1"/>
    <property type="match status" value="1"/>
</dbReference>
<dbReference type="AlphaFoldDB" id="G0U2S3"/>
<keyword evidence="2" id="KW-0808">Transferase</keyword>
<feature type="domain" description="Protein kinase" evidence="7">
    <location>
        <begin position="4"/>
        <end position="286"/>
    </location>
</feature>
<dbReference type="PROSITE" id="PS00108">
    <property type="entry name" value="PROTEIN_KINASE_ST"/>
    <property type="match status" value="1"/>
</dbReference>
<dbReference type="OMA" id="FHFPFKK"/>
<dbReference type="PANTHER" id="PTHR24055">
    <property type="entry name" value="MITOGEN-ACTIVATED PROTEIN KINASE"/>
    <property type="match status" value="1"/>
</dbReference>
<dbReference type="PROSITE" id="PS50011">
    <property type="entry name" value="PROTEIN_KINASE_DOM"/>
    <property type="match status" value="1"/>
</dbReference>
<name>G0U2S3_TRYVY</name>
<protein>
    <recommendedName>
        <fullName evidence="7">Protein kinase domain-containing protein</fullName>
    </recommendedName>
</protein>
<proteinExistence type="predicted"/>
<dbReference type="VEuPathDB" id="TriTrypDB:TvY486_0903980"/>
<dbReference type="Gene3D" id="1.10.510.10">
    <property type="entry name" value="Transferase(Phosphotransferase) domain 1"/>
    <property type="match status" value="1"/>
</dbReference>
<dbReference type="SUPFAM" id="SSF56112">
    <property type="entry name" value="Protein kinase-like (PK-like)"/>
    <property type="match status" value="1"/>
</dbReference>
<evidence type="ECO:0000256" key="6">
    <source>
        <dbReference type="SAM" id="MobiDB-lite"/>
    </source>
</evidence>
<dbReference type="GO" id="GO:0004674">
    <property type="term" value="F:protein serine/threonine kinase activity"/>
    <property type="evidence" value="ECO:0007669"/>
    <property type="project" value="UniProtKB-KW"/>
</dbReference>
<evidence type="ECO:0000256" key="3">
    <source>
        <dbReference type="ARBA" id="ARBA00022741"/>
    </source>
</evidence>
<dbReference type="FunFam" id="1.10.510.10:FF:000624">
    <property type="entry name" value="Mitogen-activated protein kinase"/>
    <property type="match status" value="1"/>
</dbReference>